<dbReference type="InterPro" id="IPR053793">
    <property type="entry name" value="PB1-like"/>
</dbReference>
<dbReference type="Gene3D" id="3.10.20.90">
    <property type="entry name" value="Phosphatidylinositol 3-kinase Catalytic Subunit, Chain A, domain 1"/>
    <property type="match status" value="1"/>
</dbReference>
<dbReference type="InterPro" id="IPR000644">
    <property type="entry name" value="CBS_dom"/>
</dbReference>
<dbReference type="EMBL" id="DS022301">
    <property type="protein sequence ID" value="OAJ37763.1"/>
    <property type="molecule type" value="Genomic_DNA"/>
</dbReference>
<reference evidence="7 8" key="2">
    <citation type="submission" date="2016-05" db="EMBL/GenBank/DDBJ databases">
        <title>Lineage-specific infection strategies underlie the spectrum of fungal disease in amphibians.</title>
        <authorList>
            <person name="Cuomo C.A."/>
            <person name="Farrer R.A."/>
            <person name="James T."/>
            <person name="Longcore J."/>
            <person name="Birren B."/>
        </authorList>
    </citation>
    <scope>NUCLEOTIDE SEQUENCE [LARGE SCALE GENOMIC DNA]</scope>
    <source>
        <strain evidence="7 8">JEL423</strain>
    </source>
</reference>
<dbReference type="Pfam" id="PF00564">
    <property type="entry name" value="PB1"/>
    <property type="match status" value="1"/>
</dbReference>
<evidence type="ECO:0000259" key="6">
    <source>
        <dbReference type="PROSITE" id="PS51745"/>
    </source>
</evidence>
<dbReference type="Gene3D" id="3.10.580.10">
    <property type="entry name" value="CBS-domain"/>
    <property type="match status" value="2"/>
</dbReference>
<keyword evidence="4" id="KW-0812">Transmembrane</keyword>
<keyword evidence="4" id="KW-1133">Transmembrane helix</keyword>
<dbReference type="VEuPathDB" id="FungiDB:BDEG_21755"/>
<evidence type="ECO:0008006" key="9">
    <source>
        <dbReference type="Google" id="ProtNLM"/>
    </source>
</evidence>
<keyword evidence="1" id="KW-0677">Repeat</keyword>
<gene>
    <name evidence="7" type="ORF">BDEG_21755</name>
</gene>
<evidence type="ECO:0000259" key="5">
    <source>
        <dbReference type="PROSITE" id="PS51371"/>
    </source>
</evidence>
<evidence type="ECO:0000256" key="4">
    <source>
        <dbReference type="SAM" id="Phobius"/>
    </source>
</evidence>
<dbReference type="PROSITE" id="PS51745">
    <property type="entry name" value="PB1"/>
    <property type="match status" value="1"/>
</dbReference>
<feature type="domain" description="CBS" evidence="5">
    <location>
        <begin position="27"/>
        <end position="85"/>
    </location>
</feature>
<dbReference type="Pfam" id="PF00571">
    <property type="entry name" value="CBS"/>
    <property type="match status" value="4"/>
</dbReference>
<accession>A0A177WCK7</accession>
<dbReference type="CDD" id="cd17782">
    <property type="entry name" value="CBS_pair_MUG70_2"/>
    <property type="match status" value="1"/>
</dbReference>
<dbReference type="PROSITE" id="PS51371">
    <property type="entry name" value="CBS"/>
    <property type="match status" value="2"/>
</dbReference>
<dbReference type="eggNOG" id="ENOG502QVK2">
    <property type="taxonomic scope" value="Eukaryota"/>
</dbReference>
<feature type="domain" description="CBS" evidence="5">
    <location>
        <begin position="287"/>
        <end position="345"/>
    </location>
</feature>
<evidence type="ECO:0000313" key="7">
    <source>
        <dbReference type="EMBL" id="OAJ37763.1"/>
    </source>
</evidence>
<dbReference type="SUPFAM" id="SSF54631">
    <property type="entry name" value="CBS-domain pair"/>
    <property type="match status" value="2"/>
</dbReference>
<feature type="compositionally biased region" description="Polar residues" evidence="3">
    <location>
        <begin position="1"/>
        <end position="11"/>
    </location>
</feature>
<name>A0A177WCK7_BATDL</name>
<dbReference type="SUPFAM" id="SSF54277">
    <property type="entry name" value="CAD &amp; PB1 domains"/>
    <property type="match status" value="1"/>
</dbReference>
<dbReference type="STRING" id="403673.A0A177WCK7"/>
<feature type="domain" description="PB1" evidence="6">
    <location>
        <begin position="438"/>
        <end position="551"/>
    </location>
</feature>
<dbReference type="PANTHER" id="PTHR48108:SF26">
    <property type="entry name" value="CBS DOMAIN-CONTAINING PROTEIN DDB_G0289609"/>
    <property type="match status" value="1"/>
</dbReference>
<keyword evidence="4" id="KW-0472">Membrane</keyword>
<dbReference type="AlphaFoldDB" id="A0A177WCK7"/>
<evidence type="ECO:0000256" key="3">
    <source>
        <dbReference type="SAM" id="MobiDB-lite"/>
    </source>
</evidence>
<dbReference type="InterPro" id="IPR051462">
    <property type="entry name" value="CBS_domain-containing"/>
</dbReference>
<proteinExistence type="predicted"/>
<dbReference type="OrthoDB" id="418595at2759"/>
<protein>
    <recommendedName>
        <fullName evidence="9">CBS domain-containing protein</fullName>
    </recommendedName>
</protein>
<feature type="transmembrane region" description="Helical" evidence="4">
    <location>
        <begin position="633"/>
        <end position="652"/>
    </location>
</feature>
<feature type="region of interest" description="Disordered" evidence="3">
    <location>
        <begin position="1"/>
        <end position="23"/>
    </location>
</feature>
<dbReference type="PANTHER" id="PTHR48108">
    <property type="entry name" value="CBS DOMAIN-CONTAINING PROTEIN CBSX2, CHLOROPLASTIC"/>
    <property type="match status" value="1"/>
</dbReference>
<keyword evidence="2" id="KW-0129">CBS domain</keyword>
<feature type="region of interest" description="Disordered" evidence="3">
    <location>
        <begin position="373"/>
        <end position="413"/>
    </location>
</feature>
<organism evidence="7 8">
    <name type="scientific">Batrachochytrium dendrobatidis (strain JEL423)</name>
    <dbReference type="NCBI Taxonomy" id="403673"/>
    <lineage>
        <taxon>Eukaryota</taxon>
        <taxon>Fungi</taxon>
        <taxon>Fungi incertae sedis</taxon>
        <taxon>Chytridiomycota</taxon>
        <taxon>Chytridiomycota incertae sedis</taxon>
        <taxon>Chytridiomycetes</taxon>
        <taxon>Rhizophydiales</taxon>
        <taxon>Rhizophydiales incertae sedis</taxon>
        <taxon>Batrachochytrium</taxon>
    </lineage>
</organism>
<dbReference type="InterPro" id="IPR046342">
    <property type="entry name" value="CBS_dom_sf"/>
</dbReference>
<dbReference type="SMART" id="SM00116">
    <property type="entry name" value="CBS"/>
    <property type="match status" value="4"/>
</dbReference>
<dbReference type="Proteomes" id="UP000077115">
    <property type="component" value="Unassembled WGS sequence"/>
</dbReference>
<evidence type="ECO:0000313" key="8">
    <source>
        <dbReference type="Proteomes" id="UP000077115"/>
    </source>
</evidence>
<reference evidence="7 8" key="1">
    <citation type="submission" date="2006-10" db="EMBL/GenBank/DDBJ databases">
        <title>The Genome Sequence of Batrachochytrium dendrobatidis JEL423.</title>
        <authorList>
            <consortium name="The Broad Institute Genome Sequencing Platform"/>
            <person name="Birren B."/>
            <person name="Lander E."/>
            <person name="Galagan J."/>
            <person name="Cuomo C."/>
            <person name="Devon K."/>
            <person name="Jaffe D."/>
            <person name="Butler J."/>
            <person name="Alvarez P."/>
            <person name="Gnerre S."/>
            <person name="Grabherr M."/>
            <person name="Kleber M."/>
            <person name="Mauceli E."/>
            <person name="Brockman W."/>
            <person name="Young S."/>
            <person name="LaButti K."/>
            <person name="Sykes S."/>
            <person name="DeCaprio D."/>
            <person name="Crawford M."/>
            <person name="Koehrsen M."/>
            <person name="Engels R."/>
            <person name="Montgomery P."/>
            <person name="Pearson M."/>
            <person name="Howarth C."/>
            <person name="Larson L."/>
            <person name="White J."/>
            <person name="O'Leary S."/>
            <person name="Kodira C."/>
            <person name="Zeng Q."/>
            <person name="Yandava C."/>
            <person name="Alvarado L."/>
            <person name="Longcore J."/>
            <person name="James T."/>
        </authorList>
    </citation>
    <scope>NUCLEOTIDE SEQUENCE [LARGE SCALE GENOMIC DNA]</scope>
    <source>
        <strain evidence="7 8">JEL423</strain>
    </source>
</reference>
<dbReference type="InterPro" id="IPR000270">
    <property type="entry name" value="PB1_dom"/>
</dbReference>
<sequence length="656" mass="71421">MKRNSASSASGQKHDTRRTRVGTVSSLRPAPAIIIIETARIIQAAQLMAAKRTDAVLVVGEDGALAGILTDKDIAYRVVAEGLDIRTTPVSSVMTRDPIAVYDKGSRNEALNIMVSRRFRHLPVISETGGGNDDDDNEFDEAAGGTSVVGLLDITKCVFERIDDLERKVNEDLNIISAMEALERRGTVAAEHVGVVRQHHGCPDVGFVLTQTIGGQLEHGTVPEVSIKSSVRDAARIMKAYHTTAVLVIGNSNDDEQIGGIFTTKDIVLRVIAASLDPMTTSVVRVMTPHPDYVLASTSILDALKKLNTGHYLHLPVVDGGVPIGLVDVMTLTISMLTYLMTKDLGTQEGSISEDGPLWNKFWNSTFAGSTIETESDRLSQTSDSRPSGSIHYQPSSSSQHATEMSNRQSLQLQRTLSPHPDEYSSMLSRSQIQNDDPNMFTFKLKDMTRTGNGKVFRFSSRFNSLSEVYAQVCLKTGAKSLIFEAAATSGTTHSMRSEHLDLETKDGEIVRICYMDDENDVVHLESDKDVEEAVLMSRRLGLTRLMIYLGEPLLQNAVTDSQYSSGTATPNVGHHGQVVRYEDSHQSVVSEQSLVEGGNSRINPVVVYNPINGGQGRDPPASIVDYLKDAPLPVNIAISAGIIVVASYLIMKLQR</sequence>
<evidence type="ECO:0000256" key="2">
    <source>
        <dbReference type="PROSITE-ProRule" id="PRU00703"/>
    </source>
</evidence>
<evidence type="ECO:0000256" key="1">
    <source>
        <dbReference type="ARBA" id="ARBA00022737"/>
    </source>
</evidence>